<dbReference type="PANTHER" id="PTHR43537">
    <property type="entry name" value="TRANSCRIPTIONAL REGULATOR, GNTR FAMILY"/>
    <property type="match status" value="1"/>
</dbReference>
<dbReference type="InterPro" id="IPR000524">
    <property type="entry name" value="Tscrpt_reg_HTH_GntR"/>
</dbReference>
<dbReference type="Pfam" id="PF07729">
    <property type="entry name" value="FCD"/>
    <property type="match status" value="1"/>
</dbReference>
<dbReference type="InterPro" id="IPR036390">
    <property type="entry name" value="WH_DNA-bd_sf"/>
</dbReference>
<dbReference type="Proteomes" id="UP001157091">
    <property type="component" value="Unassembled WGS sequence"/>
</dbReference>
<dbReference type="Gene3D" id="1.20.120.530">
    <property type="entry name" value="GntR ligand-binding domain-like"/>
    <property type="match status" value="1"/>
</dbReference>
<dbReference type="EMBL" id="BSUK01000001">
    <property type="protein sequence ID" value="GMA26561.1"/>
    <property type="molecule type" value="Genomic_DNA"/>
</dbReference>
<feature type="domain" description="HTH gntR-type" evidence="4">
    <location>
        <begin position="11"/>
        <end position="79"/>
    </location>
</feature>
<evidence type="ECO:0000256" key="3">
    <source>
        <dbReference type="ARBA" id="ARBA00023163"/>
    </source>
</evidence>
<evidence type="ECO:0000259" key="4">
    <source>
        <dbReference type="PROSITE" id="PS50949"/>
    </source>
</evidence>
<evidence type="ECO:0000256" key="2">
    <source>
        <dbReference type="ARBA" id="ARBA00023125"/>
    </source>
</evidence>
<dbReference type="Gene3D" id="1.10.10.10">
    <property type="entry name" value="Winged helix-like DNA-binding domain superfamily/Winged helix DNA-binding domain"/>
    <property type="match status" value="1"/>
</dbReference>
<name>A0ABQ6I749_9MICO</name>
<organism evidence="5 6">
    <name type="scientific">Luteimicrobium album</name>
    <dbReference type="NCBI Taxonomy" id="1054550"/>
    <lineage>
        <taxon>Bacteria</taxon>
        <taxon>Bacillati</taxon>
        <taxon>Actinomycetota</taxon>
        <taxon>Actinomycetes</taxon>
        <taxon>Micrococcales</taxon>
        <taxon>Luteimicrobium</taxon>
    </lineage>
</organism>
<comment type="caution">
    <text evidence="5">The sequence shown here is derived from an EMBL/GenBank/DDBJ whole genome shotgun (WGS) entry which is preliminary data.</text>
</comment>
<protein>
    <recommendedName>
        <fullName evidence="4">HTH gntR-type domain-containing protein</fullName>
    </recommendedName>
</protein>
<keyword evidence="3" id="KW-0804">Transcription</keyword>
<dbReference type="CDD" id="cd07377">
    <property type="entry name" value="WHTH_GntR"/>
    <property type="match status" value="1"/>
</dbReference>
<reference evidence="6" key="1">
    <citation type="journal article" date="2019" name="Int. J. Syst. Evol. Microbiol.">
        <title>The Global Catalogue of Microorganisms (GCM) 10K type strain sequencing project: providing services to taxonomists for standard genome sequencing and annotation.</title>
        <authorList>
            <consortium name="The Broad Institute Genomics Platform"/>
            <consortium name="The Broad Institute Genome Sequencing Center for Infectious Disease"/>
            <person name="Wu L."/>
            <person name="Ma J."/>
        </authorList>
    </citation>
    <scope>NUCLEOTIDE SEQUENCE [LARGE SCALE GENOMIC DNA]</scope>
    <source>
        <strain evidence="6">NBRC 106348</strain>
    </source>
</reference>
<keyword evidence="1" id="KW-0805">Transcription regulation</keyword>
<dbReference type="InterPro" id="IPR011711">
    <property type="entry name" value="GntR_C"/>
</dbReference>
<evidence type="ECO:0000256" key="1">
    <source>
        <dbReference type="ARBA" id="ARBA00023015"/>
    </source>
</evidence>
<keyword evidence="6" id="KW-1185">Reference proteome</keyword>
<dbReference type="PRINTS" id="PR00035">
    <property type="entry name" value="HTHGNTR"/>
</dbReference>
<evidence type="ECO:0000313" key="6">
    <source>
        <dbReference type="Proteomes" id="UP001157091"/>
    </source>
</evidence>
<sequence>MTDVPKLSPNVPLSTQVADQLRGRIADGEFPVGSRIPTEAQLTDELGVSRNSVREALRSLAHAGLLRARAGDGTYVTATSELAPALERELERARVADVAEVRLVLEREAARLAAARATPVQLGALEHALAARESAGTGATYAAADLDFHHALLDASGNLLLAELHRGTGGVEDSLLRTTPLDATFTDFRASTRRLDDAHADVVVAVRAGDPDRAAAAVETMMGLARALGSWTDIGTQGTPGSVAGGAR</sequence>
<dbReference type="SMART" id="SM00345">
    <property type="entry name" value="HTH_GNTR"/>
    <property type="match status" value="1"/>
</dbReference>
<dbReference type="SMART" id="SM00895">
    <property type="entry name" value="FCD"/>
    <property type="match status" value="1"/>
</dbReference>
<dbReference type="Pfam" id="PF00392">
    <property type="entry name" value="GntR"/>
    <property type="match status" value="1"/>
</dbReference>
<dbReference type="InterPro" id="IPR036388">
    <property type="entry name" value="WH-like_DNA-bd_sf"/>
</dbReference>
<dbReference type="InterPro" id="IPR008920">
    <property type="entry name" value="TF_FadR/GntR_C"/>
</dbReference>
<accession>A0ABQ6I749</accession>
<proteinExistence type="predicted"/>
<dbReference type="PANTHER" id="PTHR43537:SF47">
    <property type="entry name" value="REGULATORY PROTEIN GNTR HTH"/>
    <property type="match status" value="1"/>
</dbReference>
<dbReference type="SUPFAM" id="SSF46785">
    <property type="entry name" value="Winged helix' DNA-binding domain"/>
    <property type="match status" value="1"/>
</dbReference>
<dbReference type="PROSITE" id="PS50949">
    <property type="entry name" value="HTH_GNTR"/>
    <property type="match status" value="1"/>
</dbReference>
<dbReference type="SUPFAM" id="SSF48008">
    <property type="entry name" value="GntR ligand-binding domain-like"/>
    <property type="match status" value="1"/>
</dbReference>
<keyword evidence="2" id="KW-0238">DNA-binding</keyword>
<gene>
    <name evidence="5" type="ORF">GCM10025864_43200</name>
</gene>
<evidence type="ECO:0000313" key="5">
    <source>
        <dbReference type="EMBL" id="GMA26561.1"/>
    </source>
</evidence>